<protein>
    <recommendedName>
        <fullName evidence="1">DUF7730 domain-containing protein</fullName>
    </recommendedName>
</protein>
<dbReference type="AlphaFoldDB" id="K2RC76"/>
<dbReference type="InParanoid" id="K2RC76"/>
<dbReference type="HOGENOM" id="CLU_725760_0_0_1"/>
<dbReference type="EMBL" id="AHHD01000457">
    <property type="protein sequence ID" value="EKG12163.1"/>
    <property type="molecule type" value="Genomic_DNA"/>
</dbReference>
<dbReference type="VEuPathDB" id="FungiDB:MPH_10727"/>
<name>K2RC76_MACPH</name>
<sequence length="381" mass="42689">MAWITDVFFFSSYSRYIPLIYQHNTFVFDIHTLVRLFAIRRTVPSHRVNLIRSLRLSWQFNWDFHTRLVSKSWAETCQMLAYMPSLREQEILIMALNLYRFKPEGDLLDQQLLPHSPQPSYRSRICLANMHVILTGATGLVGSGALAQVLASMKTGGPISRLSILSRSPVPMAEGQENVTVIQHKDFEKYPPEVLKQLEGAEACIWAQGISQTQVGKEEYIKITQDYPLAAAKAFSGLNDPFKFVYVSGEGATQTPGYFTPLFGRVKGLAETQLLELPRAGYPSLRPYSVRPAFVDKAGHAAVIEAQKGRSRAHDLMAALLGPPVRMLYQNFVSPTALLGDFFIKLAVGDGEPLRGDDLEGEGRIVPNKAFRRIMREEGGK</sequence>
<feature type="domain" description="DUF7730" evidence="1">
    <location>
        <begin position="13"/>
        <end position="96"/>
    </location>
</feature>
<evidence type="ECO:0000259" key="1">
    <source>
        <dbReference type="Pfam" id="PF24864"/>
    </source>
</evidence>
<dbReference type="PANTHER" id="PTHR14097:SF8">
    <property type="entry name" value="NAD(P)-BINDING DOMAIN-CONTAINING PROTEIN"/>
    <property type="match status" value="1"/>
</dbReference>
<evidence type="ECO:0000313" key="2">
    <source>
        <dbReference type="EMBL" id="EKG12163.1"/>
    </source>
</evidence>
<dbReference type="eggNOG" id="KOG4039">
    <property type="taxonomic scope" value="Eukaryota"/>
</dbReference>
<dbReference type="Gene3D" id="3.40.50.720">
    <property type="entry name" value="NAD(P)-binding Rossmann-like Domain"/>
    <property type="match status" value="1"/>
</dbReference>
<dbReference type="SUPFAM" id="SSF51735">
    <property type="entry name" value="NAD(P)-binding Rossmann-fold domains"/>
    <property type="match status" value="1"/>
</dbReference>
<dbReference type="Pfam" id="PF24864">
    <property type="entry name" value="DUF7730"/>
    <property type="match status" value="1"/>
</dbReference>
<dbReference type="InterPro" id="IPR056632">
    <property type="entry name" value="DUF7730"/>
</dbReference>
<comment type="caution">
    <text evidence="2">The sequence shown here is derived from an EMBL/GenBank/DDBJ whole genome shotgun (WGS) entry which is preliminary data.</text>
</comment>
<evidence type="ECO:0000313" key="3">
    <source>
        <dbReference type="Proteomes" id="UP000007129"/>
    </source>
</evidence>
<gene>
    <name evidence="2" type="ORF">MPH_10727</name>
</gene>
<accession>K2RC76</accession>
<organism evidence="2 3">
    <name type="scientific">Macrophomina phaseolina (strain MS6)</name>
    <name type="common">Charcoal rot fungus</name>
    <dbReference type="NCBI Taxonomy" id="1126212"/>
    <lineage>
        <taxon>Eukaryota</taxon>
        <taxon>Fungi</taxon>
        <taxon>Dikarya</taxon>
        <taxon>Ascomycota</taxon>
        <taxon>Pezizomycotina</taxon>
        <taxon>Dothideomycetes</taxon>
        <taxon>Dothideomycetes incertae sedis</taxon>
        <taxon>Botryosphaeriales</taxon>
        <taxon>Botryosphaeriaceae</taxon>
        <taxon>Macrophomina</taxon>
    </lineage>
</organism>
<dbReference type="InterPro" id="IPR036291">
    <property type="entry name" value="NAD(P)-bd_dom_sf"/>
</dbReference>
<dbReference type="STRING" id="1126212.K2RC76"/>
<dbReference type="Proteomes" id="UP000007129">
    <property type="component" value="Unassembled WGS sequence"/>
</dbReference>
<dbReference type="PANTHER" id="PTHR14097">
    <property type="entry name" value="OXIDOREDUCTASE HTATIP2"/>
    <property type="match status" value="1"/>
</dbReference>
<proteinExistence type="predicted"/>
<dbReference type="OrthoDB" id="9975943at2759"/>
<reference evidence="2 3" key="1">
    <citation type="journal article" date="2012" name="BMC Genomics">
        <title>Tools to kill: Genome of one of the most destructive plant pathogenic fungi Macrophomina phaseolina.</title>
        <authorList>
            <person name="Islam M.S."/>
            <person name="Haque M.S."/>
            <person name="Islam M.M."/>
            <person name="Emdad E.M."/>
            <person name="Halim A."/>
            <person name="Hossen Q.M.M."/>
            <person name="Hossain M.Z."/>
            <person name="Ahmed B."/>
            <person name="Rahim S."/>
            <person name="Rahman M.S."/>
            <person name="Alam M.M."/>
            <person name="Hou S."/>
            <person name="Wan X."/>
            <person name="Saito J.A."/>
            <person name="Alam M."/>
        </authorList>
    </citation>
    <scope>NUCLEOTIDE SEQUENCE [LARGE SCALE GENOMIC DNA]</scope>
    <source>
        <strain evidence="2 3">MS6</strain>
    </source>
</reference>